<feature type="domain" description="Rad50/SbcC-type AAA" evidence="2">
    <location>
        <begin position="7"/>
        <end position="271"/>
    </location>
</feature>
<keyword evidence="3" id="KW-0378">Hydrolase</keyword>
<feature type="coiled-coil region" evidence="1">
    <location>
        <begin position="179"/>
        <end position="255"/>
    </location>
</feature>
<protein>
    <submittedName>
        <fullName evidence="3">Exonuclease</fullName>
    </submittedName>
</protein>
<dbReference type="Gene3D" id="1.10.287.510">
    <property type="entry name" value="Helix hairpin bin"/>
    <property type="match status" value="1"/>
</dbReference>
<dbReference type="Gene3D" id="3.40.50.300">
    <property type="entry name" value="P-loop containing nucleotide triphosphate hydrolases"/>
    <property type="match status" value="2"/>
</dbReference>
<keyword evidence="1" id="KW-0175">Coiled coil</keyword>
<evidence type="ECO:0000313" key="4">
    <source>
        <dbReference type="Proteomes" id="UP000030157"/>
    </source>
</evidence>
<evidence type="ECO:0000313" key="3">
    <source>
        <dbReference type="EMBL" id="AII28424.1"/>
    </source>
</evidence>
<proteinExistence type="predicted"/>
<feature type="coiled-coil region" evidence="1">
    <location>
        <begin position="364"/>
        <end position="405"/>
    </location>
</feature>
<keyword evidence="3" id="KW-0540">Nuclease</keyword>
<dbReference type="RefSeq" id="YP_009147065.1">
    <property type="nucleotide sequence ID" value="NC_027335.2"/>
</dbReference>
<dbReference type="GeneID" id="24628113"/>
<keyword evidence="4" id="KW-1185">Reference proteome</keyword>
<dbReference type="PANTHER" id="PTHR32114:SF2">
    <property type="entry name" value="ABC TRANSPORTER ABCH.3"/>
    <property type="match status" value="1"/>
</dbReference>
<dbReference type="InterPro" id="IPR027417">
    <property type="entry name" value="P-loop_NTPase"/>
</dbReference>
<sequence>MLKFKRVSAENYMSIGSVSIDLDNQGLVLIEGINDTNETFQSNGSGKSTLLSTVTYALYGATPSGLKADAVINKQAKKNMSVILEFEKDGVPYRIERYRKHSKHKNTTRFFQGTNDITQKSVADTDKKIQDVFGIDYLTYANSIMYGQGNVEIFATATDKGKKQILENLADIGVYRYAQDVAKERAQKALALAEELNRQYIAKTYEKDGLTQSYNSALQQYENTEKLIQQKESELANAELAIKQSEKNLSEGRALREPELEKLREQMAQLTSPADIREIDVEVETQYSNVSRLSSAKTQNDTAIEKLKKELEDVKTNTNCYLCGALLSPQHREQEIQRIQREIVDKEVFIEKLNSALAVYSPLLEQARAKQEEARKAIQEHTNIYHKLNGEMNALYHEIDTLENTLNTSINNRDSIKDMLTRLQEIPKPQYDYDKDREIEDELNKINQLKLDAEEEVSQYKTIAQEIFSNKGIRSEVLDLVTPFLNERANHYLSTLSGSDIEINFSTQTEKADGSLADKFDLEVVNGSGGNTYQANSEGEKKRIDLAISFAIQDLVQSKANIAVNLGLYDECFDGLDAIGCENVIKILKERQKNISSIFVITHSENLKPLFENVITMKKVQGRSYLEESK</sequence>
<keyword evidence="3" id="KW-0269">Exonuclease</keyword>
<dbReference type="GO" id="GO:0006302">
    <property type="term" value="P:double-strand break repair"/>
    <property type="evidence" value="ECO:0007669"/>
    <property type="project" value="InterPro"/>
</dbReference>
<reference evidence="3" key="1">
    <citation type="submission" date="2014-05" db="EMBL/GenBank/DDBJ databases">
        <title>Complete genome sequence of Enterococcus faecalis bacteriophage ECP3.</title>
        <authorList>
            <person name="Kang H.-Y."/>
            <person name="Kim S."/>
            <person name="Kim J."/>
        </authorList>
    </citation>
    <scope>NUCLEOTIDE SEQUENCE [LARGE SCALE GENOMIC DNA]</scope>
    <source>
        <strain evidence="3">ECP3</strain>
    </source>
</reference>
<dbReference type="PANTHER" id="PTHR32114">
    <property type="entry name" value="ABC TRANSPORTER ABCH.3"/>
    <property type="match status" value="1"/>
</dbReference>
<dbReference type="SUPFAM" id="SSF52540">
    <property type="entry name" value="P-loop containing nucleoside triphosphate hydrolases"/>
    <property type="match status" value="1"/>
</dbReference>
<accession>A0A096XSY6</accession>
<dbReference type="GO" id="GO:0016887">
    <property type="term" value="F:ATP hydrolysis activity"/>
    <property type="evidence" value="ECO:0007669"/>
    <property type="project" value="InterPro"/>
</dbReference>
<evidence type="ECO:0000259" key="2">
    <source>
        <dbReference type="Pfam" id="PF13476"/>
    </source>
</evidence>
<name>A0A096XSY6_9CAUD</name>
<dbReference type="SUPFAM" id="SSF75712">
    <property type="entry name" value="Rad50 coiled-coil Zn hook"/>
    <property type="match status" value="1"/>
</dbReference>
<dbReference type="Pfam" id="PF13476">
    <property type="entry name" value="AAA_23"/>
    <property type="match status" value="1"/>
</dbReference>
<evidence type="ECO:0000256" key="1">
    <source>
        <dbReference type="SAM" id="Coils"/>
    </source>
</evidence>
<organism evidence="3 4">
    <name type="scientific">Enterococcus phage ECP3</name>
    <dbReference type="NCBI Taxonomy" id="1498168"/>
    <lineage>
        <taxon>Viruses</taxon>
        <taxon>Duplodnaviria</taxon>
        <taxon>Heunggongvirae</taxon>
        <taxon>Uroviricota</taxon>
        <taxon>Caudoviricetes</taxon>
        <taxon>Herelleviridae</taxon>
        <taxon>Brockvirinae</taxon>
        <taxon>Kochikohdavirus</taxon>
        <taxon>Kochikohdavirus ECP3</taxon>
    </lineage>
</organism>
<dbReference type="EMBL" id="KJ801817">
    <property type="protein sequence ID" value="AII28424.1"/>
    <property type="molecule type" value="Genomic_DNA"/>
</dbReference>
<dbReference type="InterPro" id="IPR038729">
    <property type="entry name" value="Rad50/SbcC_AAA"/>
</dbReference>
<dbReference type="GO" id="GO:0004527">
    <property type="term" value="F:exonuclease activity"/>
    <property type="evidence" value="ECO:0007669"/>
    <property type="project" value="UniProtKB-KW"/>
</dbReference>
<dbReference type="Proteomes" id="UP000030157">
    <property type="component" value="Segment"/>
</dbReference>